<protein>
    <submittedName>
        <fullName evidence="1">Uncharacterized protein</fullName>
    </submittedName>
</protein>
<comment type="caution">
    <text evidence="1">The sequence shown here is derived from an EMBL/GenBank/DDBJ whole genome shotgun (WGS) entry which is preliminary data.</text>
</comment>
<organism evidence="1">
    <name type="scientific">bioreactor metagenome</name>
    <dbReference type="NCBI Taxonomy" id="1076179"/>
    <lineage>
        <taxon>unclassified sequences</taxon>
        <taxon>metagenomes</taxon>
        <taxon>ecological metagenomes</taxon>
    </lineage>
</organism>
<sequence length="84" mass="9818">MNVAVLSGFLLLQHLLGLHQSSEIAALVFVQLHLDAANRLRNLWDHNVFQRIDAAPRLLDFIRQPDARLLDLREPHQKRQHLRK</sequence>
<evidence type="ECO:0000313" key="1">
    <source>
        <dbReference type="EMBL" id="MPN06665.1"/>
    </source>
</evidence>
<dbReference type="EMBL" id="VSSQ01052593">
    <property type="protein sequence ID" value="MPN06665.1"/>
    <property type="molecule type" value="Genomic_DNA"/>
</dbReference>
<reference evidence="1" key="1">
    <citation type="submission" date="2019-08" db="EMBL/GenBank/DDBJ databases">
        <authorList>
            <person name="Kucharzyk K."/>
            <person name="Murdoch R.W."/>
            <person name="Higgins S."/>
            <person name="Loffler F."/>
        </authorList>
    </citation>
    <scope>NUCLEOTIDE SEQUENCE</scope>
</reference>
<proteinExistence type="predicted"/>
<gene>
    <name evidence="1" type="ORF">SDC9_153921</name>
</gene>
<name>A0A645EX88_9ZZZZ</name>
<accession>A0A645EX88</accession>
<dbReference type="AlphaFoldDB" id="A0A645EX88"/>